<dbReference type="PANTHER" id="PTHR31490">
    <property type="entry name" value="GLYCOSYL HYDROLASE"/>
    <property type="match status" value="1"/>
</dbReference>
<evidence type="ECO:0000313" key="2">
    <source>
        <dbReference type="EMBL" id="KAF5951839.1"/>
    </source>
</evidence>
<dbReference type="InterPro" id="IPR044846">
    <property type="entry name" value="GH10"/>
</dbReference>
<name>A0A7J7HGK7_CAMSI</name>
<dbReference type="SUPFAM" id="SSF49785">
    <property type="entry name" value="Galactose-binding domain-like"/>
    <property type="match status" value="1"/>
</dbReference>
<reference evidence="2 3" key="2">
    <citation type="submission" date="2020-07" db="EMBL/GenBank/DDBJ databases">
        <title>Genome assembly of wild tea tree DASZ reveals pedigree and selection history of tea varieties.</title>
        <authorList>
            <person name="Zhang W."/>
        </authorList>
    </citation>
    <scope>NUCLEOTIDE SEQUENCE [LARGE SCALE GENOMIC DNA]</scope>
    <source>
        <strain evidence="3">cv. G240</strain>
        <tissue evidence="2">Leaf</tissue>
    </source>
</reference>
<keyword evidence="1" id="KW-0732">Signal</keyword>
<organism evidence="2 3">
    <name type="scientific">Camellia sinensis</name>
    <name type="common">Tea plant</name>
    <name type="synonym">Thea sinensis</name>
    <dbReference type="NCBI Taxonomy" id="4442"/>
    <lineage>
        <taxon>Eukaryota</taxon>
        <taxon>Viridiplantae</taxon>
        <taxon>Streptophyta</taxon>
        <taxon>Embryophyta</taxon>
        <taxon>Tracheophyta</taxon>
        <taxon>Spermatophyta</taxon>
        <taxon>Magnoliopsida</taxon>
        <taxon>eudicotyledons</taxon>
        <taxon>Gunneridae</taxon>
        <taxon>Pentapetalae</taxon>
        <taxon>asterids</taxon>
        <taxon>Ericales</taxon>
        <taxon>Theaceae</taxon>
        <taxon>Camellia</taxon>
    </lineage>
</organism>
<dbReference type="Proteomes" id="UP000593564">
    <property type="component" value="Unassembled WGS sequence"/>
</dbReference>
<feature type="signal peptide" evidence="1">
    <location>
        <begin position="1"/>
        <end position="20"/>
    </location>
</feature>
<reference evidence="3" key="1">
    <citation type="journal article" date="2020" name="Nat. Commun.">
        <title>Genome assembly of wild tea tree DASZ reveals pedigree and selection history of tea varieties.</title>
        <authorList>
            <person name="Zhang W."/>
            <person name="Zhang Y."/>
            <person name="Qiu H."/>
            <person name="Guo Y."/>
            <person name="Wan H."/>
            <person name="Zhang X."/>
            <person name="Scossa F."/>
            <person name="Alseekh S."/>
            <person name="Zhang Q."/>
            <person name="Wang P."/>
            <person name="Xu L."/>
            <person name="Schmidt M.H."/>
            <person name="Jia X."/>
            <person name="Li D."/>
            <person name="Zhu A."/>
            <person name="Guo F."/>
            <person name="Chen W."/>
            <person name="Ni D."/>
            <person name="Usadel B."/>
            <person name="Fernie A.R."/>
            <person name="Wen W."/>
        </authorList>
    </citation>
    <scope>NUCLEOTIDE SEQUENCE [LARGE SCALE GENOMIC DNA]</scope>
    <source>
        <strain evidence="3">cv. G240</strain>
    </source>
</reference>
<proteinExistence type="predicted"/>
<dbReference type="GO" id="GO:0005975">
    <property type="term" value="P:carbohydrate metabolic process"/>
    <property type="evidence" value="ECO:0007669"/>
    <property type="project" value="InterPro"/>
</dbReference>
<evidence type="ECO:0008006" key="4">
    <source>
        <dbReference type="Google" id="ProtNLM"/>
    </source>
</evidence>
<comment type="caution">
    <text evidence="2">The sequence shown here is derived from an EMBL/GenBank/DDBJ whole genome shotgun (WGS) entry which is preliminary data.</text>
</comment>
<dbReference type="InterPro" id="IPR008979">
    <property type="entry name" value="Galactose-bd-like_sf"/>
</dbReference>
<gene>
    <name evidence="2" type="ORF">HYC85_009783</name>
</gene>
<keyword evidence="3" id="KW-1185">Reference proteome</keyword>
<evidence type="ECO:0000313" key="3">
    <source>
        <dbReference type="Proteomes" id="UP000593564"/>
    </source>
</evidence>
<dbReference type="PANTHER" id="PTHR31490:SF2">
    <property type="entry name" value="GLYCOSYL HYDROLASE FAMILY 10 PROTEIN"/>
    <property type="match status" value="1"/>
</dbReference>
<dbReference type="GO" id="GO:0004553">
    <property type="term" value="F:hydrolase activity, hydrolyzing O-glycosyl compounds"/>
    <property type="evidence" value="ECO:0007669"/>
    <property type="project" value="InterPro"/>
</dbReference>
<dbReference type="EMBL" id="JACBKZ010000004">
    <property type="protein sequence ID" value="KAF5951839.1"/>
    <property type="molecule type" value="Genomic_DNA"/>
</dbReference>
<sequence>MKIEETIILLLLLFSPLLSGLVVDALPYDYSATLECLENPHKPQYSGGIVVNPELDDGLKGWTVFGDAKIEHRASKGGNTFVVARHRHESHDSFSQKFQLEKGMFYTFSAWLQVSLGNAKVAAMFKTPSGFEHAGWVVAKSGCWSMLKGGLVVNASGPSHLYFEIAFPYNHSPKSSGDLINIKALIRQSSSKRHALHKATKTQFPIRLCHEQEHPHQHWLPKLVQVQVQSNHIRE</sequence>
<dbReference type="Gene3D" id="2.60.120.260">
    <property type="entry name" value="Galactose-binding domain-like"/>
    <property type="match status" value="1"/>
</dbReference>
<accession>A0A7J7HGK7</accession>
<evidence type="ECO:0000256" key="1">
    <source>
        <dbReference type="SAM" id="SignalP"/>
    </source>
</evidence>
<protein>
    <recommendedName>
        <fullName evidence="4">CBM-cenC domain-containing protein</fullName>
    </recommendedName>
</protein>
<feature type="chain" id="PRO_5029442798" description="CBM-cenC domain-containing protein" evidence="1">
    <location>
        <begin position="21"/>
        <end position="235"/>
    </location>
</feature>
<dbReference type="AlphaFoldDB" id="A0A7J7HGK7"/>